<dbReference type="Pfam" id="PF04539">
    <property type="entry name" value="Sigma70_r3"/>
    <property type="match status" value="1"/>
</dbReference>
<gene>
    <name evidence="4" type="ORF">IV203_006102</name>
</gene>
<dbReference type="PANTHER" id="PTHR30603">
    <property type="entry name" value="RNA POLYMERASE SIGMA FACTOR RPO"/>
    <property type="match status" value="1"/>
</dbReference>
<dbReference type="InterPro" id="IPR014284">
    <property type="entry name" value="RNA_pol_sigma-70_dom"/>
</dbReference>
<dbReference type="InterPro" id="IPR050239">
    <property type="entry name" value="Sigma-70_RNA_pol_init_factors"/>
</dbReference>
<accession>A0A9K3KNJ8</accession>
<dbReference type="InterPro" id="IPR007624">
    <property type="entry name" value="RNA_pol_sigma70_r3"/>
</dbReference>
<dbReference type="Pfam" id="PF04542">
    <property type="entry name" value="Sigma70_r2"/>
    <property type="match status" value="1"/>
</dbReference>
<protein>
    <submittedName>
        <fullName evidence="4">RpoD subfamily RNA polymerase sigma-70 subunit</fullName>
    </submittedName>
</protein>
<evidence type="ECO:0000259" key="3">
    <source>
        <dbReference type="PROSITE" id="PS00715"/>
    </source>
</evidence>
<reference evidence="4" key="2">
    <citation type="submission" date="2021-04" db="EMBL/GenBank/DDBJ databases">
        <authorList>
            <person name="Podell S."/>
        </authorList>
    </citation>
    <scope>NUCLEOTIDE SEQUENCE</scope>
    <source>
        <strain evidence="4">Hildebrandi</strain>
    </source>
</reference>
<feature type="compositionally biased region" description="Polar residues" evidence="2">
    <location>
        <begin position="183"/>
        <end position="192"/>
    </location>
</feature>
<comment type="caution">
    <text evidence="4">The sequence shown here is derived from an EMBL/GenBank/DDBJ whole genome shotgun (WGS) entry which is preliminary data.</text>
</comment>
<dbReference type="CDD" id="cd06171">
    <property type="entry name" value="Sigma70_r4"/>
    <property type="match status" value="1"/>
</dbReference>
<dbReference type="InterPro" id="IPR007630">
    <property type="entry name" value="RNA_pol_sigma70_r4"/>
</dbReference>
<dbReference type="GO" id="GO:0006352">
    <property type="term" value="P:DNA-templated transcription initiation"/>
    <property type="evidence" value="ECO:0007669"/>
    <property type="project" value="InterPro"/>
</dbReference>
<comment type="similarity">
    <text evidence="1">Belongs to the sigma-70 factor family.</text>
</comment>
<dbReference type="NCBIfam" id="TIGR02937">
    <property type="entry name" value="sigma70-ECF"/>
    <property type="match status" value="1"/>
</dbReference>
<evidence type="ECO:0000313" key="5">
    <source>
        <dbReference type="Proteomes" id="UP000693970"/>
    </source>
</evidence>
<organism evidence="4 5">
    <name type="scientific">Nitzschia inconspicua</name>
    <dbReference type="NCBI Taxonomy" id="303405"/>
    <lineage>
        <taxon>Eukaryota</taxon>
        <taxon>Sar</taxon>
        <taxon>Stramenopiles</taxon>
        <taxon>Ochrophyta</taxon>
        <taxon>Bacillariophyta</taxon>
        <taxon>Bacillariophyceae</taxon>
        <taxon>Bacillariophycidae</taxon>
        <taxon>Bacillariales</taxon>
        <taxon>Bacillariaceae</taxon>
        <taxon>Nitzschia</taxon>
    </lineage>
</organism>
<dbReference type="GO" id="GO:0003700">
    <property type="term" value="F:DNA-binding transcription factor activity"/>
    <property type="evidence" value="ECO:0007669"/>
    <property type="project" value="InterPro"/>
</dbReference>
<dbReference type="PANTHER" id="PTHR30603:SF47">
    <property type="entry name" value="RNA POLYMERASE SIGMA FACTOR SIGD, CHLOROPLASTIC"/>
    <property type="match status" value="1"/>
</dbReference>
<dbReference type="InterPro" id="IPR000943">
    <property type="entry name" value="RNA_pol_sigma70"/>
</dbReference>
<dbReference type="AlphaFoldDB" id="A0A9K3KNJ8"/>
<sequence>MTPIQRSRKRSLSSPSSCYISRRWISAAVVVLGSLLVQMDSLAVIAFAPVQSKVSSTIIVLDSSDNHKMRPSLSPNKHPQNYQITSRSATLFDRETSSKQIPSLDLLTSSIREEERKRMLSLKSLTTQPKQKAATKKHNQHSQELNFVHGKEAASSISLGNSLTQRSNFNPKIRQRKHIVKSNAHQSGSRRTTSTKKRILKSIRTFQIEDMRLSDKKKKNDRRLLSREEERQLTHKVRSLRRAVRVRDSLVQSREEWSSIHPAAFEDDFPTEQQWAEACGISVMDLRRVMTEGQESRSVLVSANTGLVTSIAKRQYYALKHAIEVGGGVGTILTLQDMIQEGNLGLMKAAERFDADRGFRFSTYATYWIRQRILQSISDSSRVIRLPAHVHAQLQKINKARKKVTQDIGRVPSDPELAHFMKMSVDDLRKIISKAQMVVSLESPIRKGTNHKSQLDERTIGDFIASETPTPFEDAQRLGLQHEIQAVMNDLTERERRVLTLRYGLENGEPMSMSQTANEIGISLDQVRHVEAKALTKLRCPQRNYRLKEYVGGPTEDFVSSAQVNSAPERHVEVERMWFF</sequence>
<dbReference type="OrthoDB" id="201574at2759"/>
<dbReference type="PROSITE" id="PS00715">
    <property type="entry name" value="SIGMA70_1"/>
    <property type="match status" value="1"/>
</dbReference>
<proteinExistence type="inferred from homology"/>
<feature type="region of interest" description="Disordered" evidence="2">
    <location>
        <begin position="162"/>
        <end position="198"/>
    </location>
</feature>
<dbReference type="Proteomes" id="UP000693970">
    <property type="component" value="Unassembled WGS sequence"/>
</dbReference>
<keyword evidence="5" id="KW-1185">Reference proteome</keyword>
<reference evidence="4" key="1">
    <citation type="journal article" date="2021" name="Sci. Rep.">
        <title>Diploid genomic architecture of Nitzschia inconspicua, an elite biomass production diatom.</title>
        <authorList>
            <person name="Oliver A."/>
            <person name="Podell S."/>
            <person name="Pinowska A."/>
            <person name="Traller J.C."/>
            <person name="Smith S.R."/>
            <person name="McClure R."/>
            <person name="Beliaev A."/>
            <person name="Bohutskyi P."/>
            <person name="Hill E.A."/>
            <person name="Rabines A."/>
            <person name="Zheng H."/>
            <person name="Allen L.Z."/>
            <person name="Kuo A."/>
            <person name="Grigoriev I.V."/>
            <person name="Allen A.E."/>
            <person name="Hazlebeck D."/>
            <person name="Allen E.E."/>
        </authorList>
    </citation>
    <scope>NUCLEOTIDE SEQUENCE</scope>
    <source>
        <strain evidence="4">Hildebrandi</strain>
    </source>
</reference>
<feature type="domain" description="RNA polymerase sigma-70" evidence="3">
    <location>
        <begin position="337"/>
        <end position="350"/>
    </location>
</feature>
<dbReference type="InterPro" id="IPR007627">
    <property type="entry name" value="RNA_pol_sigma70_r2"/>
</dbReference>
<evidence type="ECO:0000256" key="1">
    <source>
        <dbReference type="ARBA" id="ARBA00007788"/>
    </source>
</evidence>
<dbReference type="EMBL" id="JAGRRH010000021">
    <property type="protein sequence ID" value="KAG7347033.1"/>
    <property type="molecule type" value="Genomic_DNA"/>
</dbReference>
<name>A0A9K3KNJ8_9STRA</name>
<evidence type="ECO:0000256" key="2">
    <source>
        <dbReference type="SAM" id="MobiDB-lite"/>
    </source>
</evidence>
<evidence type="ECO:0000313" key="4">
    <source>
        <dbReference type="EMBL" id="KAG7347033.1"/>
    </source>
</evidence>
<dbReference type="Pfam" id="PF04545">
    <property type="entry name" value="Sigma70_r4"/>
    <property type="match status" value="1"/>
</dbReference>